<sequence length="1075" mass="117705">MGLNVFGTVTDSQNEPLLAGECGKRLMPQIIDETANATPDVECFSVPRTPGKPQDGWKPVSWAQVANAVNYVGHMLVEEAGAPAPGTFPTVAYIGLEDPRYVFFIMGAIKAGYKALFISPRNSVEAQVNLFEKTDCNLLYHEKSLSAMVKPWVNGRPGMKSVAIPQFDEMISTEAAPVAYTKTFAEAEWDPFVVLHTSGSTGLPKPVNILQGKMALNDLHRYVPDYEGNMPWLATWAKFDKKRYLCTCPLFHTAGIMPTVLSAFFYNTPIIFRDPSVPLTGDNVLEWLKYSDTGYTVLPPAILEQMSRSEAALEELKKLHVVAFGGGPIAPAAASSLLRAEVKLVNAIGATEYIYMPYLSQPDSSLWEWFIVPTELLGIEWRPFGEDTYEQVIVRKDKAHPGVQGCFYTFPELDEYSTKDLYRPHPTLANHWTYVGRADDIIVFSTGEKLNPTTIEGAVIGHPGVLGAQVVGAGQFHAALIIEPVKPPADEQEKQKFLDDVWPIIEKVNQETVAHGRILRDYVFVSDPARPFPRAGKGTIQRAMATKLYADDIRRIFESSNNGAAAAVELDLTSEATFTDGVRDLVQQTLRLPALGLEDDFFAAGVDSLQVLQLGRVLSASLDKTIEPRTVYANPSIAQLATFLYSEIRPSANGTVSTKTDDTSLCHALVDKYTQDLPTATPNKPLPSPTNQTIIISGTTGALGCYLLHQALENTNIAHIYCFNRTDDAKQRQIAANASRGLTTDFPSSRVTFLTVDLSTSATFTLPEDTISKLSTSVDRIIHNAWPVNFNQSVASFEPHIRGVRHLIDFAAAATKRVPITFVSSVSTVENWPDPAIPIPEEPLSDFALAAPMGYAQSKLVASMILDRAEEVSGVPRNVVRVGQIAGPRGEKGQWNPREWLPSLVRSSVYLGVLPRELGVLADMGWAPVEDIAGAVLEVAGVGAAKDVVSGEGGREGGYFHAVNPTKPDWEDVILPALREFYSERITREVPLTEWVAELEQSAESTGEADVEKNPGVKLLDAYRLAASKGAAEGAEGLGAAGFATEVTEQVSETMRRMEPVTKDLMKRWCEQWQF</sequence>
<reference evidence="4 5" key="1">
    <citation type="submission" date="2024-07" db="EMBL/GenBank/DDBJ databases">
        <title>Section-level genome sequencing and comparative genomics of Aspergillus sections Usti and Cavernicolus.</title>
        <authorList>
            <consortium name="Lawrence Berkeley National Laboratory"/>
            <person name="Nybo J.L."/>
            <person name="Vesth T.C."/>
            <person name="Theobald S."/>
            <person name="Frisvad J.C."/>
            <person name="Larsen T.O."/>
            <person name="Kjaerboelling I."/>
            <person name="Rothschild-Mancinelli K."/>
            <person name="Lyhne E.K."/>
            <person name="Kogle M.E."/>
            <person name="Barry K."/>
            <person name="Clum A."/>
            <person name="Na H."/>
            <person name="Ledsgaard L."/>
            <person name="Lin J."/>
            <person name="Lipzen A."/>
            <person name="Kuo A."/>
            <person name="Riley R."/>
            <person name="Mondo S."/>
            <person name="LaButti K."/>
            <person name="Haridas S."/>
            <person name="Pangalinan J."/>
            <person name="Salamov A.A."/>
            <person name="Simmons B.A."/>
            <person name="Magnuson J.K."/>
            <person name="Chen J."/>
            <person name="Drula E."/>
            <person name="Henrissat B."/>
            <person name="Wiebenga A."/>
            <person name="Lubbers R.J."/>
            <person name="Gomes A.C."/>
            <person name="Macurrencykelacurrency M.R."/>
            <person name="Stajich J."/>
            <person name="Grigoriev I.V."/>
            <person name="Mortensen U.H."/>
            <person name="De vries R.P."/>
            <person name="Baker S.E."/>
            <person name="Andersen M.R."/>
        </authorList>
    </citation>
    <scope>NUCLEOTIDE SEQUENCE [LARGE SCALE GENOMIC DNA]</scope>
    <source>
        <strain evidence="4 5">CBS 756.74</strain>
    </source>
</reference>
<dbReference type="Gene3D" id="1.10.1200.10">
    <property type="entry name" value="ACP-like"/>
    <property type="match status" value="1"/>
</dbReference>
<dbReference type="GeneID" id="98151106"/>
<dbReference type="SUPFAM" id="SSF47336">
    <property type="entry name" value="ACP-like"/>
    <property type="match status" value="1"/>
</dbReference>
<dbReference type="Pfam" id="PF00501">
    <property type="entry name" value="AMP-binding"/>
    <property type="match status" value="1"/>
</dbReference>
<dbReference type="Pfam" id="PF00550">
    <property type="entry name" value="PP-binding"/>
    <property type="match status" value="1"/>
</dbReference>
<dbReference type="InterPro" id="IPR042099">
    <property type="entry name" value="ANL_N_sf"/>
</dbReference>
<dbReference type="InterPro" id="IPR036291">
    <property type="entry name" value="NAD(P)-bd_dom_sf"/>
</dbReference>
<dbReference type="PROSITE" id="PS50075">
    <property type="entry name" value="CARRIER"/>
    <property type="match status" value="1"/>
</dbReference>
<evidence type="ECO:0000256" key="1">
    <source>
        <dbReference type="ARBA" id="ARBA00022450"/>
    </source>
</evidence>
<protein>
    <submittedName>
        <fullName evidence="4">Acetyl-CoA synthetase-like protein</fullName>
    </submittedName>
</protein>
<dbReference type="Pfam" id="PF07993">
    <property type="entry name" value="NAD_binding_4"/>
    <property type="match status" value="1"/>
</dbReference>
<dbReference type="PANTHER" id="PTHR43439">
    <property type="entry name" value="PHENYLACETATE-COENZYME A LIGASE"/>
    <property type="match status" value="1"/>
</dbReference>
<dbReference type="InterPro" id="IPR051414">
    <property type="entry name" value="Adenylate-forming_Reductase"/>
</dbReference>
<dbReference type="SMART" id="SM00823">
    <property type="entry name" value="PKS_PP"/>
    <property type="match status" value="1"/>
</dbReference>
<dbReference type="PANTHER" id="PTHR43439:SF2">
    <property type="entry name" value="ENZYME, PUTATIVE (JCVI)-RELATED"/>
    <property type="match status" value="1"/>
</dbReference>
<dbReference type="Gene3D" id="3.40.50.720">
    <property type="entry name" value="NAD(P)-binding Rossmann-like Domain"/>
    <property type="match status" value="1"/>
</dbReference>
<proteinExistence type="predicted"/>
<gene>
    <name evidence="4" type="ORF">BJX68DRAFT_113189</name>
</gene>
<evidence type="ECO:0000259" key="3">
    <source>
        <dbReference type="PROSITE" id="PS50075"/>
    </source>
</evidence>
<name>A0ABR4K4W2_9EURO</name>
<dbReference type="InterPro" id="IPR036736">
    <property type="entry name" value="ACP-like_sf"/>
</dbReference>
<dbReference type="Proteomes" id="UP001610444">
    <property type="component" value="Unassembled WGS sequence"/>
</dbReference>
<dbReference type="RefSeq" id="XP_070897680.1">
    <property type="nucleotide sequence ID" value="XM_071035942.1"/>
</dbReference>
<dbReference type="InterPro" id="IPR013120">
    <property type="entry name" value="FAR_NAD-bd"/>
</dbReference>
<comment type="caution">
    <text evidence="4">The sequence shown here is derived from an EMBL/GenBank/DDBJ whole genome shotgun (WGS) entry which is preliminary data.</text>
</comment>
<dbReference type="PROSITE" id="PS00455">
    <property type="entry name" value="AMP_BINDING"/>
    <property type="match status" value="1"/>
</dbReference>
<evidence type="ECO:0000256" key="2">
    <source>
        <dbReference type="ARBA" id="ARBA00022553"/>
    </source>
</evidence>
<evidence type="ECO:0000313" key="4">
    <source>
        <dbReference type="EMBL" id="KAL2847357.1"/>
    </source>
</evidence>
<dbReference type="InterPro" id="IPR000873">
    <property type="entry name" value="AMP-dep_synth/lig_dom"/>
</dbReference>
<organism evidence="4 5">
    <name type="scientific">Aspergillus pseudodeflectus</name>
    <dbReference type="NCBI Taxonomy" id="176178"/>
    <lineage>
        <taxon>Eukaryota</taxon>
        <taxon>Fungi</taxon>
        <taxon>Dikarya</taxon>
        <taxon>Ascomycota</taxon>
        <taxon>Pezizomycotina</taxon>
        <taxon>Eurotiomycetes</taxon>
        <taxon>Eurotiomycetidae</taxon>
        <taxon>Eurotiales</taxon>
        <taxon>Aspergillaceae</taxon>
        <taxon>Aspergillus</taxon>
        <taxon>Aspergillus subgen. Nidulantes</taxon>
    </lineage>
</organism>
<keyword evidence="1" id="KW-0596">Phosphopantetheine</keyword>
<dbReference type="Pfam" id="PF23562">
    <property type="entry name" value="AMP-binding_C_3"/>
    <property type="match status" value="1"/>
</dbReference>
<accession>A0ABR4K4W2</accession>
<feature type="domain" description="Carrier" evidence="3">
    <location>
        <begin position="573"/>
        <end position="648"/>
    </location>
</feature>
<dbReference type="InterPro" id="IPR009081">
    <property type="entry name" value="PP-bd_ACP"/>
</dbReference>
<dbReference type="InterPro" id="IPR020806">
    <property type="entry name" value="PKS_PP-bd"/>
</dbReference>
<dbReference type="Gene3D" id="3.40.50.12780">
    <property type="entry name" value="N-terminal domain of ligase-like"/>
    <property type="match status" value="1"/>
</dbReference>
<dbReference type="EMBL" id="JBFXLR010000029">
    <property type="protein sequence ID" value="KAL2847357.1"/>
    <property type="molecule type" value="Genomic_DNA"/>
</dbReference>
<keyword evidence="5" id="KW-1185">Reference proteome</keyword>
<evidence type="ECO:0000313" key="5">
    <source>
        <dbReference type="Proteomes" id="UP001610444"/>
    </source>
</evidence>
<dbReference type="InterPro" id="IPR020845">
    <property type="entry name" value="AMP-binding_CS"/>
</dbReference>
<dbReference type="SUPFAM" id="SSF56801">
    <property type="entry name" value="Acetyl-CoA synthetase-like"/>
    <property type="match status" value="1"/>
</dbReference>
<keyword evidence="2" id="KW-0597">Phosphoprotein</keyword>
<dbReference type="SUPFAM" id="SSF51735">
    <property type="entry name" value="NAD(P)-binding Rossmann-fold domains"/>
    <property type="match status" value="1"/>
</dbReference>